<name>A0AAN9HCE6_9TELE</name>
<accession>A0AAN9HCE6</accession>
<reference evidence="1 2" key="1">
    <citation type="submission" date="2024-02" db="EMBL/GenBank/DDBJ databases">
        <title>Chromosome-level genome assembly of the Eurasian Minnow (Phoxinus phoxinus).</title>
        <authorList>
            <person name="Oriowo T.O."/>
            <person name="Martin S."/>
            <person name="Stange M."/>
            <person name="Chrysostomakis Y."/>
            <person name="Brown T."/>
            <person name="Winkler S."/>
            <person name="Kukowka S."/>
            <person name="Myers E.W."/>
            <person name="Bohne A."/>
        </authorList>
    </citation>
    <scope>NUCLEOTIDE SEQUENCE [LARGE SCALE GENOMIC DNA]</scope>
    <source>
        <strain evidence="1">ZFMK-TIS-60720</strain>
        <tissue evidence="1">Whole Organism</tissue>
    </source>
</reference>
<protein>
    <submittedName>
        <fullName evidence="1">Uncharacterized protein</fullName>
    </submittedName>
</protein>
<evidence type="ECO:0000313" key="1">
    <source>
        <dbReference type="EMBL" id="KAK7168487.1"/>
    </source>
</evidence>
<keyword evidence="2" id="KW-1185">Reference proteome</keyword>
<proteinExistence type="predicted"/>
<evidence type="ECO:0000313" key="2">
    <source>
        <dbReference type="Proteomes" id="UP001364617"/>
    </source>
</evidence>
<sequence length="343" mass="39233">MTGIIPKSKAKGTDFCAVDDWYYIIRSDLGCYMLSKNLNKGHELSIWSLHPACQNGDHYLGDWNNYLYVIKGNSYRRVKNLRSDTDAEVFSLHPNCRGGDHYFANTNYFYIIFQEKGTYRRTKNMNHDSEAVEYNLHPDCRNGLYYWGVQGYFSFLKPASDWGVEFYTGTDLSNDKRTGVYSVHPDVLNFLPGGLAVTIGPAFGMWENIRTITNDTKKSVRWQRKINKKVGYDKQKMSQITHDWKISASVTAESGLLAALIAKVQFSFSAEYGGSHVSTESESWNEVTEEEEQLTFELEPNESLYLWQYKLGLGKEPVLFCRDLKIDDVPNPPTEVPLPPAQS</sequence>
<organism evidence="1 2">
    <name type="scientific">Phoxinus phoxinus</name>
    <name type="common">Eurasian minnow</name>
    <dbReference type="NCBI Taxonomy" id="58324"/>
    <lineage>
        <taxon>Eukaryota</taxon>
        <taxon>Metazoa</taxon>
        <taxon>Chordata</taxon>
        <taxon>Craniata</taxon>
        <taxon>Vertebrata</taxon>
        <taxon>Euteleostomi</taxon>
        <taxon>Actinopterygii</taxon>
        <taxon>Neopterygii</taxon>
        <taxon>Teleostei</taxon>
        <taxon>Ostariophysi</taxon>
        <taxon>Cypriniformes</taxon>
        <taxon>Leuciscidae</taxon>
        <taxon>Phoxininae</taxon>
        <taxon>Phoxinus</taxon>
    </lineage>
</organism>
<dbReference type="AlphaFoldDB" id="A0AAN9HCE6"/>
<dbReference type="EMBL" id="JAYKXH010000005">
    <property type="protein sequence ID" value="KAK7168487.1"/>
    <property type="molecule type" value="Genomic_DNA"/>
</dbReference>
<gene>
    <name evidence="1" type="ORF">R3I93_004712</name>
</gene>
<comment type="caution">
    <text evidence="1">The sequence shown here is derived from an EMBL/GenBank/DDBJ whole genome shotgun (WGS) entry which is preliminary data.</text>
</comment>
<dbReference type="Proteomes" id="UP001364617">
    <property type="component" value="Unassembled WGS sequence"/>
</dbReference>